<dbReference type="GO" id="GO:0006826">
    <property type="term" value="P:iron ion transport"/>
    <property type="evidence" value="ECO:0007669"/>
    <property type="project" value="TreeGrafter"/>
</dbReference>
<keyword evidence="4" id="KW-0813">Transport</keyword>
<dbReference type="GO" id="GO:0005886">
    <property type="term" value="C:plasma membrane"/>
    <property type="evidence" value="ECO:0007669"/>
    <property type="project" value="UniProtKB-SubCell"/>
</dbReference>
<dbReference type="PROSITE" id="PS51384">
    <property type="entry name" value="FAD_FR"/>
    <property type="match status" value="1"/>
</dbReference>
<dbReference type="CDD" id="cd06186">
    <property type="entry name" value="NOX_Duox_like_FAD_NADP"/>
    <property type="match status" value="1"/>
</dbReference>
<feature type="transmembrane region" description="Helical" evidence="15">
    <location>
        <begin position="140"/>
        <end position="161"/>
    </location>
</feature>
<evidence type="ECO:0000256" key="15">
    <source>
        <dbReference type="SAM" id="Phobius"/>
    </source>
</evidence>
<dbReference type="InterPro" id="IPR039261">
    <property type="entry name" value="FNR_nucleotide-bd"/>
</dbReference>
<dbReference type="Pfam" id="PF01794">
    <property type="entry name" value="Ferric_reduct"/>
    <property type="match status" value="1"/>
</dbReference>
<feature type="transmembrane region" description="Helical" evidence="15">
    <location>
        <begin position="22"/>
        <end position="44"/>
    </location>
</feature>
<keyword evidence="5" id="KW-1003">Cell membrane</keyword>
<comment type="caution">
    <text evidence="17">The sequence shown here is derived from an EMBL/GenBank/DDBJ whole genome shotgun (WGS) entry which is preliminary data.</text>
</comment>
<evidence type="ECO:0000256" key="5">
    <source>
        <dbReference type="ARBA" id="ARBA00022475"/>
    </source>
</evidence>
<proteinExistence type="inferred from homology"/>
<dbReference type="GO" id="GO:0052851">
    <property type="term" value="F:ferric-chelate reductase (NADPH) activity"/>
    <property type="evidence" value="ECO:0007669"/>
    <property type="project" value="UniProtKB-EC"/>
</dbReference>
<dbReference type="Pfam" id="PF08022">
    <property type="entry name" value="FAD_binding_8"/>
    <property type="match status" value="1"/>
</dbReference>
<keyword evidence="8 15" id="KW-1133">Transmembrane helix</keyword>
<keyword evidence="18" id="KW-1185">Reference proteome</keyword>
<dbReference type="InterPro" id="IPR013121">
    <property type="entry name" value="Fe_red_NAD-bd_6"/>
</dbReference>
<dbReference type="Gene3D" id="3.40.50.80">
    <property type="entry name" value="Nucleotide-binding domain of ferredoxin-NADP reductase (FNR) module"/>
    <property type="match status" value="1"/>
</dbReference>
<comment type="similarity">
    <text evidence="2">Belongs to the ferric reductase (FRE) family.</text>
</comment>
<dbReference type="SUPFAM" id="SSF63380">
    <property type="entry name" value="Riboflavin synthase domain-like"/>
    <property type="match status" value="1"/>
</dbReference>
<dbReference type="InterPro" id="IPR013112">
    <property type="entry name" value="FAD-bd_8"/>
</dbReference>
<evidence type="ECO:0000256" key="9">
    <source>
        <dbReference type="ARBA" id="ARBA00023002"/>
    </source>
</evidence>
<evidence type="ECO:0000256" key="3">
    <source>
        <dbReference type="ARBA" id="ARBA00012668"/>
    </source>
</evidence>
<evidence type="ECO:0000313" key="17">
    <source>
        <dbReference type="EMBL" id="KAH7116919.1"/>
    </source>
</evidence>
<evidence type="ECO:0000256" key="7">
    <source>
        <dbReference type="ARBA" id="ARBA00022982"/>
    </source>
</evidence>
<dbReference type="EC" id="1.16.1.9" evidence="3"/>
<evidence type="ECO:0000256" key="8">
    <source>
        <dbReference type="ARBA" id="ARBA00022989"/>
    </source>
</evidence>
<evidence type="ECO:0000256" key="11">
    <source>
        <dbReference type="ARBA" id="ARBA00023136"/>
    </source>
</evidence>
<dbReference type="InterPro" id="IPR017938">
    <property type="entry name" value="Riboflavin_synthase-like_b-brl"/>
</dbReference>
<dbReference type="EMBL" id="JAGMWT010000014">
    <property type="protein sequence ID" value="KAH7116919.1"/>
    <property type="molecule type" value="Genomic_DNA"/>
</dbReference>
<dbReference type="InterPro" id="IPR017927">
    <property type="entry name" value="FAD-bd_FR_type"/>
</dbReference>
<reference evidence="17" key="1">
    <citation type="journal article" date="2021" name="Nat. Commun.">
        <title>Genetic determinants of endophytism in the Arabidopsis root mycobiome.</title>
        <authorList>
            <person name="Mesny F."/>
            <person name="Miyauchi S."/>
            <person name="Thiergart T."/>
            <person name="Pickel B."/>
            <person name="Atanasova L."/>
            <person name="Karlsson M."/>
            <person name="Huettel B."/>
            <person name="Barry K.W."/>
            <person name="Haridas S."/>
            <person name="Chen C."/>
            <person name="Bauer D."/>
            <person name="Andreopoulos W."/>
            <person name="Pangilinan J."/>
            <person name="LaButti K."/>
            <person name="Riley R."/>
            <person name="Lipzen A."/>
            <person name="Clum A."/>
            <person name="Drula E."/>
            <person name="Henrissat B."/>
            <person name="Kohler A."/>
            <person name="Grigoriev I.V."/>
            <person name="Martin F.M."/>
            <person name="Hacquard S."/>
        </authorList>
    </citation>
    <scope>NUCLEOTIDE SEQUENCE</scope>
    <source>
        <strain evidence="17">MPI-CAGE-CH-0243</strain>
    </source>
</reference>
<keyword evidence="10" id="KW-0406">Ion transport</keyword>
<dbReference type="Pfam" id="PF08030">
    <property type="entry name" value="NAD_binding_6"/>
    <property type="match status" value="1"/>
</dbReference>
<dbReference type="SUPFAM" id="SSF52343">
    <property type="entry name" value="Ferredoxin reductase-like, C-terminal NADP-linked domain"/>
    <property type="match status" value="1"/>
</dbReference>
<organism evidence="17 18">
    <name type="scientific">Dendryphion nanum</name>
    <dbReference type="NCBI Taxonomy" id="256645"/>
    <lineage>
        <taxon>Eukaryota</taxon>
        <taxon>Fungi</taxon>
        <taxon>Dikarya</taxon>
        <taxon>Ascomycota</taxon>
        <taxon>Pezizomycotina</taxon>
        <taxon>Dothideomycetes</taxon>
        <taxon>Pleosporomycetidae</taxon>
        <taxon>Pleosporales</taxon>
        <taxon>Torulaceae</taxon>
        <taxon>Dendryphion</taxon>
    </lineage>
</organism>
<keyword evidence="6 15" id="KW-0812">Transmembrane</keyword>
<evidence type="ECO:0000256" key="10">
    <source>
        <dbReference type="ARBA" id="ARBA00023065"/>
    </source>
</evidence>
<feature type="region of interest" description="Disordered" evidence="14">
    <location>
        <begin position="563"/>
        <end position="588"/>
    </location>
</feature>
<keyword evidence="9" id="KW-0560">Oxidoreductase</keyword>
<evidence type="ECO:0000256" key="4">
    <source>
        <dbReference type="ARBA" id="ARBA00022448"/>
    </source>
</evidence>
<keyword evidence="11 15" id="KW-0472">Membrane</keyword>
<feature type="domain" description="FAD-binding FR-type" evidence="16">
    <location>
        <begin position="301"/>
        <end position="410"/>
    </location>
</feature>
<dbReference type="SFLD" id="SFLDS00052">
    <property type="entry name" value="Ferric_Reductase_Domain"/>
    <property type="match status" value="1"/>
</dbReference>
<dbReference type="SFLD" id="SFLDG01168">
    <property type="entry name" value="Ferric_reductase_subgroup_(FRE"/>
    <property type="match status" value="1"/>
</dbReference>
<evidence type="ECO:0000313" key="18">
    <source>
        <dbReference type="Proteomes" id="UP000700596"/>
    </source>
</evidence>
<feature type="transmembrane region" description="Helical" evidence="15">
    <location>
        <begin position="213"/>
        <end position="230"/>
    </location>
</feature>
<dbReference type="InterPro" id="IPR013130">
    <property type="entry name" value="Fe3_Rdtase_TM_dom"/>
</dbReference>
<evidence type="ECO:0000256" key="1">
    <source>
        <dbReference type="ARBA" id="ARBA00004651"/>
    </source>
</evidence>
<sequence length="707" mass="77657">MAHNHGGGSTGALPLLVEFPKFYWAVVGVAVGVATLVNIVNIVIYRQRLSAARAGAPLPAKPKSLFFSILATTYAITREASSYAISIPVKSRIIRLPTFGRGTLVVANLVVVLVLCLYGLDLKDQWSREEVGYRCGVITIAQIPLLFLLAGKNNIIGFLTGISHERLNWLHRWFARCMLLTATIHMGYFFGAWAPFDYIGTQIKQNSIVQKGMVAWALLVWIVFSSMTPIRGWCYELFVLQHLISFAVFIGFVYIHTPAEVHGYIWAPVALFWLDRAIRIGRTLYANLSIFHPKQRAAGQMSGVWACKAEFIPLPHQTTRIIIHNPPIKWTPGQHMFLSCHSIVPLQSHPFTVASIPADGRMEFLVKSETGGTRHFFRHAEKTHGLPASSSASCTRTVAIEGPYGCLRPLRQFDSVVLLAGSTGATFTVPLLRDLIQGWKENVNPPAASSLFKPQTGAVTRSVRFVWIVKSRGQLGWFSEQLSSVYTEFLMLQDQLKHIKLEIVVCITCDDSFTDEHRTLLSTISAPNPNADKARPQAHQHGKVELVNQTTIIDEKTNFNINEKGSELSTTDSRNTGETGDVNSPTSTCGCKNTISDTNSPDAVAQCSCCNPTVLKPSTPPLSSILSPTKQAPIHPAISVLSGRPNPENIIRKMLEQALGESAVVVCGPQGLVADVKRDVVALSDERAVHKGTGAQGIYLHTESFGY</sequence>
<protein>
    <recommendedName>
        <fullName evidence="3">ferric-chelate reductase (NADPH)</fullName>
        <ecNumber evidence="3">1.16.1.9</ecNumber>
    </recommendedName>
</protein>
<comment type="subcellular location">
    <subcellularLocation>
        <location evidence="1">Cell membrane</location>
        <topology evidence="1">Multi-pass membrane protein</topology>
    </subcellularLocation>
</comment>
<dbReference type="GO" id="GO:0015677">
    <property type="term" value="P:copper ion import"/>
    <property type="evidence" value="ECO:0007669"/>
    <property type="project" value="TreeGrafter"/>
</dbReference>
<evidence type="ECO:0000256" key="6">
    <source>
        <dbReference type="ARBA" id="ARBA00022692"/>
    </source>
</evidence>
<evidence type="ECO:0000256" key="12">
    <source>
        <dbReference type="ARBA" id="ARBA00023180"/>
    </source>
</evidence>
<dbReference type="Gene3D" id="2.40.30.10">
    <property type="entry name" value="Translation factors"/>
    <property type="match status" value="1"/>
</dbReference>
<gene>
    <name evidence="17" type="ORF">B0J11DRAFT_104013</name>
</gene>
<feature type="transmembrane region" description="Helical" evidence="15">
    <location>
        <begin position="237"/>
        <end position="255"/>
    </location>
</feature>
<dbReference type="OrthoDB" id="3944240at2759"/>
<keyword evidence="12" id="KW-0325">Glycoprotein</keyword>
<evidence type="ECO:0000259" key="16">
    <source>
        <dbReference type="PROSITE" id="PS51384"/>
    </source>
</evidence>
<keyword evidence="7" id="KW-0249">Electron transport</keyword>
<dbReference type="Proteomes" id="UP000700596">
    <property type="component" value="Unassembled WGS sequence"/>
</dbReference>
<evidence type="ECO:0000256" key="2">
    <source>
        <dbReference type="ARBA" id="ARBA00006278"/>
    </source>
</evidence>
<name>A0A9P9DD21_9PLEO</name>
<feature type="transmembrane region" description="Helical" evidence="15">
    <location>
        <begin position="173"/>
        <end position="193"/>
    </location>
</feature>
<evidence type="ECO:0000256" key="14">
    <source>
        <dbReference type="SAM" id="MobiDB-lite"/>
    </source>
</evidence>
<comment type="catalytic activity">
    <reaction evidence="13">
        <text>2 a Fe(II)-siderophore + NADP(+) + H(+) = 2 a Fe(III)-siderophore + NADPH</text>
        <dbReference type="Rhea" id="RHEA:28795"/>
        <dbReference type="Rhea" id="RHEA-COMP:11342"/>
        <dbReference type="Rhea" id="RHEA-COMP:11344"/>
        <dbReference type="ChEBI" id="CHEBI:15378"/>
        <dbReference type="ChEBI" id="CHEBI:29033"/>
        <dbReference type="ChEBI" id="CHEBI:29034"/>
        <dbReference type="ChEBI" id="CHEBI:57783"/>
        <dbReference type="ChEBI" id="CHEBI:58349"/>
        <dbReference type="EC" id="1.16.1.9"/>
    </reaction>
</comment>
<dbReference type="PANTHER" id="PTHR32361">
    <property type="entry name" value="FERRIC/CUPRIC REDUCTASE TRANSMEMBRANE COMPONENT"/>
    <property type="match status" value="1"/>
</dbReference>
<dbReference type="GO" id="GO:0006879">
    <property type="term" value="P:intracellular iron ion homeostasis"/>
    <property type="evidence" value="ECO:0007669"/>
    <property type="project" value="TreeGrafter"/>
</dbReference>
<dbReference type="InterPro" id="IPR051410">
    <property type="entry name" value="Ferric/Cupric_Reductase"/>
</dbReference>
<dbReference type="AlphaFoldDB" id="A0A9P9DD21"/>
<feature type="transmembrane region" description="Helical" evidence="15">
    <location>
        <begin position="99"/>
        <end position="120"/>
    </location>
</feature>
<dbReference type="PANTHER" id="PTHR32361:SF9">
    <property type="entry name" value="FERRIC REDUCTASE TRANSMEMBRANE COMPONENT 3-RELATED"/>
    <property type="match status" value="1"/>
</dbReference>
<accession>A0A9P9DD21</accession>
<evidence type="ECO:0000256" key="13">
    <source>
        <dbReference type="ARBA" id="ARBA00048483"/>
    </source>
</evidence>